<organism evidence="1">
    <name type="scientific">viral metagenome</name>
    <dbReference type="NCBI Taxonomy" id="1070528"/>
    <lineage>
        <taxon>unclassified sequences</taxon>
        <taxon>metagenomes</taxon>
        <taxon>organismal metagenomes</taxon>
    </lineage>
</organism>
<reference evidence="1" key="1">
    <citation type="journal article" date="2020" name="Nature">
        <title>Giant virus diversity and host interactions through global metagenomics.</title>
        <authorList>
            <person name="Schulz F."/>
            <person name="Roux S."/>
            <person name="Paez-Espino D."/>
            <person name="Jungbluth S."/>
            <person name="Walsh D.A."/>
            <person name="Denef V.J."/>
            <person name="McMahon K.D."/>
            <person name="Konstantinidis K.T."/>
            <person name="Eloe-Fadrosh E.A."/>
            <person name="Kyrpides N.C."/>
            <person name="Woyke T."/>
        </authorList>
    </citation>
    <scope>NUCLEOTIDE SEQUENCE</scope>
    <source>
        <strain evidence="1">GVMAG-S-ERX555965-48</strain>
    </source>
</reference>
<accession>A0A6C0AWH3</accession>
<dbReference type="AlphaFoldDB" id="A0A6C0AWH3"/>
<evidence type="ECO:0000313" key="1">
    <source>
        <dbReference type="EMBL" id="QHS84309.1"/>
    </source>
</evidence>
<protein>
    <recommendedName>
        <fullName evidence="2">Prolyl 4-hydroxylase alpha subunit Fe(2+) 2OG dioxygenase domain-containing protein</fullName>
    </recommendedName>
</protein>
<proteinExistence type="predicted"/>
<sequence length="237" mass="28465">MNILLNEPSTYQDWKKKNEEYDKRIENNKEELEKFWETYYVNNNKFSEKDIIVYDDLIPKVIMDNVSNFSSNSLWKYNHEISTNNKQKYIYDNIVYEEIKKFSVELYDNMYFHNLFHKIILPGIDIENKQNIMIDRLFMSGRLHGLSDFYHKDDRSSIKYGPSVYVFVNKNWKSYYDGSFSCILDDSDNTNTKHIEIKQGRIVVFPPNVNHKFCEISGYGLLENAFNKVLEYHLIYI</sequence>
<name>A0A6C0AWH3_9ZZZZ</name>
<dbReference type="EMBL" id="MN738779">
    <property type="protein sequence ID" value="QHS84309.1"/>
    <property type="molecule type" value="Genomic_DNA"/>
</dbReference>
<evidence type="ECO:0008006" key="2">
    <source>
        <dbReference type="Google" id="ProtNLM"/>
    </source>
</evidence>